<dbReference type="EC" id="2.1.1.-" evidence="8"/>
<organism evidence="10">
    <name type="scientific">Klebsiella pneumoniae</name>
    <dbReference type="NCBI Taxonomy" id="573"/>
    <lineage>
        <taxon>Bacteria</taxon>
        <taxon>Pseudomonadati</taxon>
        <taxon>Pseudomonadota</taxon>
        <taxon>Gammaproteobacteria</taxon>
        <taxon>Enterobacterales</taxon>
        <taxon>Enterobacteriaceae</taxon>
        <taxon>Klebsiella/Raoultella group</taxon>
        <taxon>Klebsiella</taxon>
        <taxon>Klebsiella pneumoniae complex</taxon>
    </lineage>
</organism>
<proteinExistence type="inferred from homology"/>
<evidence type="ECO:0000256" key="5">
    <source>
        <dbReference type="ARBA" id="ARBA00022747"/>
    </source>
</evidence>
<dbReference type="InterPro" id="IPR001091">
    <property type="entry name" value="RM_Methyltransferase"/>
</dbReference>
<reference evidence="10" key="1">
    <citation type="submission" date="2020-06" db="EMBL/GenBank/DDBJ databases">
        <authorList>
            <person name="Wan M."/>
            <person name="Gao X."/>
            <person name="Lv L.C."/>
        </authorList>
    </citation>
    <scope>NUCLEOTIDE SEQUENCE</scope>
    <source>
        <plasmid evidence="10">pHN111RT-1</plasmid>
    </source>
</reference>
<keyword evidence="5" id="KW-0680">Restriction system</keyword>
<dbReference type="SUPFAM" id="SSF53335">
    <property type="entry name" value="S-adenosyl-L-methionine-dependent methyltransferases"/>
    <property type="match status" value="1"/>
</dbReference>
<geneLocation type="plasmid" evidence="10">
    <name>pHN111RT-1</name>
</geneLocation>
<dbReference type="GO" id="GO:0008170">
    <property type="term" value="F:N-methyltransferase activity"/>
    <property type="evidence" value="ECO:0007669"/>
    <property type="project" value="InterPro"/>
</dbReference>
<name>A0A7T7GR58_KLEPN</name>
<dbReference type="EMBL" id="MT647838">
    <property type="protein sequence ID" value="QQM12925.1"/>
    <property type="molecule type" value="Genomic_DNA"/>
</dbReference>
<dbReference type="AlphaFoldDB" id="A0A7T7GR58"/>
<dbReference type="Pfam" id="PF01555">
    <property type="entry name" value="N6_N4_Mtase"/>
    <property type="match status" value="1"/>
</dbReference>
<evidence type="ECO:0000256" key="6">
    <source>
        <dbReference type="ARBA" id="ARBA00023125"/>
    </source>
</evidence>
<dbReference type="PROSITE" id="PS00093">
    <property type="entry name" value="N4_MTASE"/>
    <property type="match status" value="1"/>
</dbReference>
<dbReference type="GO" id="GO:0009307">
    <property type="term" value="P:DNA restriction-modification system"/>
    <property type="evidence" value="ECO:0007669"/>
    <property type="project" value="UniProtKB-KW"/>
</dbReference>
<keyword evidence="6" id="KW-0238">DNA-binding</keyword>
<keyword evidence="2 10" id="KW-0489">Methyltransferase</keyword>
<dbReference type="Gene3D" id="3.40.50.150">
    <property type="entry name" value="Vaccinia Virus protein VP39"/>
    <property type="match status" value="1"/>
</dbReference>
<feature type="domain" description="DNA methylase N-4/N-6" evidence="9">
    <location>
        <begin position="151"/>
        <end position="412"/>
    </location>
</feature>
<dbReference type="PRINTS" id="PR00508">
    <property type="entry name" value="S21N4MTFRASE"/>
</dbReference>
<evidence type="ECO:0000256" key="3">
    <source>
        <dbReference type="ARBA" id="ARBA00022679"/>
    </source>
</evidence>
<protein>
    <recommendedName>
        <fullName evidence="8">Methyltransferase</fullName>
        <ecNumber evidence="8">2.1.1.-</ecNumber>
    </recommendedName>
</protein>
<evidence type="ECO:0000256" key="1">
    <source>
        <dbReference type="ARBA" id="ARBA00010203"/>
    </source>
</evidence>
<dbReference type="InterPro" id="IPR029063">
    <property type="entry name" value="SAM-dependent_MTases_sf"/>
</dbReference>
<accession>A0A7T7GR58</accession>
<evidence type="ECO:0000256" key="2">
    <source>
        <dbReference type="ARBA" id="ARBA00022603"/>
    </source>
</evidence>
<evidence type="ECO:0000259" key="9">
    <source>
        <dbReference type="Pfam" id="PF01555"/>
    </source>
</evidence>
<sequence length="437" mass="49469">MNSPLVFKIKYEIMITRISQGYVMSLLNLDLIEAIYSDAERELTNDELYREVQSRLSISDNDFNKKEKFGLAGVPHNKIKHRIRWFQQTLKAMNVIERISSGRSLWRHCRKNKSGLSEVREGACLVAFSTDLGVAILGNSTMVLPGNTEPVHLCLTSPPYPLRKQRDYAAAFKNDCDYIDFIVEAIRPIAHQLVDGGSVVLNIGQDIFNPGRPSRSLYPERLLLALCEKLDLYLMDRVPWVNMSKPPSPTYWACRKKIHLLAGHEMIFWLTNNPDAVRSCNQRVLQPHTESHSALISRGGEMRKTIYGDGAHGVKPGAFAHHTNGAIPKNVMIRGHACADTRRFHQEAKRLGLPAHGAMFPTAIPDFFIRFLTEENELVVDPFAGSLKTGLAAERLNRRWMCFDSILEWLRISATGFFSDFPGFEMNPIIDNGELFA</sequence>
<dbReference type="GO" id="GO:0015667">
    <property type="term" value="F:site-specific DNA-methyltransferase (cytosine-N4-specific) activity"/>
    <property type="evidence" value="ECO:0007669"/>
    <property type="project" value="UniProtKB-EC"/>
</dbReference>
<keyword evidence="10" id="KW-0614">Plasmid</keyword>
<dbReference type="GO" id="GO:0003677">
    <property type="term" value="F:DNA binding"/>
    <property type="evidence" value="ECO:0007669"/>
    <property type="project" value="UniProtKB-KW"/>
</dbReference>
<evidence type="ECO:0000256" key="8">
    <source>
        <dbReference type="RuleBase" id="RU362026"/>
    </source>
</evidence>
<evidence type="ECO:0000256" key="7">
    <source>
        <dbReference type="ARBA" id="ARBA00049120"/>
    </source>
</evidence>
<dbReference type="InterPro" id="IPR017985">
    <property type="entry name" value="MeTrfase_CN4_CS"/>
</dbReference>
<dbReference type="InterPro" id="IPR002941">
    <property type="entry name" value="DNA_methylase_N4/N6"/>
</dbReference>
<evidence type="ECO:0000313" key="10">
    <source>
        <dbReference type="EMBL" id="QQM12925.1"/>
    </source>
</evidence>
<comment type="similarity">
    <text evidence="1">Belongs to the N(4)/N(6)-methyltransferase family. N(4) subfamily.</text>
</comment>
<dbReference type="GO" id="GO:0032259">
    <property type="term" value="P:methylation"/>
    <property type="evidence" value="ECO:0007669"/>
    <property type="project" value="UniProtKB-KW"/>
</dbReference>
<evidence type="ECO:0000256" key="4">
    <source>
        <dbReference type="ARBA" id="ARBA00022691"/>
    </source>
</evidence>
<keyword evidence="4" id="KW-0949">S-adenosyl-L-methionine</keyword>
<keyword evidence="3 10" id="KW-0808">Transferase</keyword>
<comment type="catalytic activity">
    <reaction evidence="7">
        <text>a 2'-deoxycytidine in DNA + S-adenosyl-L-methionine = an N(4)-methyl-2'-deoxycytidine in DNA + S-adenosyl-L-homocysteine + H(+)</text>
        <dbReference type="Rhea" id="RHEA:16857"/>
        <dbReference type="Rhea" id="RHEA-COMP:11369"/>
        <dbReference type="Rhea" id="RHEA-COMP:13674"/>
        <dbReference type="ChEBI" id="CHEBI:15378"/>
        <dbReference type="ChEBI" id="CHEBI:57856"/>
        <dbReference type="ChEBI" id="CHEBI:59789"/>
        <dbReference type="ChEBI" id="CHEBI:85452"/>
        <dbReference type="ChEBI" id="CHEBI:137933"/>
        <dbReference type="EC" id="2.1.1.113"/>
    </reaction>
</comment>